<evidence type="ECO:0000256" key="1">
    <source>
        <dbReference type="SAM" id="SignalP"/>
    </source>
</evidence>
<keyword evidence="1" id="KW-0732">Signal</keyword>
<reference evidence="3" key="1">
    <citation type="journal article" date="2021" name="Nat. Commun.">
        <title>Genetic determinants of endophytism in the Arabidopsis root mycobiome.</title>
        <authorList>
            <person name="Mesny F."/>
            <person name="Miyauchi S."/>
            <person name="Thiergart T."/>
            <person name="Pickel B."/>
            <person name="Atanasova L."/>
            <person name="Karlsson M."/>
            <person name="Huettel B."/>
            <person name="Barry K.W."/>
            <person name="Haridas S."/>
            <person name="Chen C."/>
            <person name="Bauer D."/>
            <person name="Andreopoulos W."/>
            <person name="Pangilinan J."/>
            <person name="LaButti K."/>
            <person name="Riley R."/>
            <person name="Lipzen A."/>
            <person name="Clum A."/>
            <person name="Drula E."/>
            <person name="Henrissat B."/>
            <person name="Kohler A."/>
            <person name="Grigoriev I.V."/>
            <person name="Martin F.M."/>
            <person name="Hacquard S."/>
        </authorList>
    </citation>
    <scope>NUCLEOTIDE SEQUENCE</scope>
    <source>
        <strain evidence="3">MPI-CAGE-CH-0243</strain>
    </source>
</reference>
<dbReference type="InterPro" id="IPR031348">
    <property type="entry name" value="PigL_N"/>
</dbReference>
<organism evidence="3 4">
    <name type="scientific">Dendryphion nanum</name>
    <dbReference type="NCBI Taxonomy" id="256645"/>
    <lineage>
        <taxon>Eukaryota</taxon>
        <taxon>Fungi</taxon>
        <taxon>Dikarya</taxon>
        <taxon>Ascomycota</taxon>
        <taxon>Pezizomycotina</taxon>
        <taxon>Dothideomycetes</taxon>
        <taxon>Pleosporomycetidae</taxon>
        <taxon>Pleosporales</taxon>
        <taxon>Torulaceae</taxon>
        <taxon>Dendryphion</taxon>
    </lineage>
</organism>
<feature type="domain" description="Azaphilone pigments biosynthesis cluster protein L N-terminal" evidence="2">
    <location>
        <begin position="1"/>
        <end position="187"/>
    </location>
</feature>
<dbReference type="AlphaFoldDB" id="A0A9P9ECL8"/>
<dbReference type="OrthoDB" id="432483at2759"/>
<accession>A0A9P9ECL8</accession>
<protein>
    <recommendedName>
        <fullName evidence="2">Azaphilone pigments biosynthesis cluster protein L N-terminal domain-containing protein</fullName>
    </recommendedName>
</protein>
<sequence length="321" mass="36049">MDPLSITAAIIAITTAAVQSVQCLTKTIDSFSEAPDTVKNVRVDLNAIRPVLQNLLKVIQGNPSQISFSEHIAQAIQNCETACRVFQLQVERWMRHSSKDKLFWVDRWKVGLLLPERIKTFRGKLTDCKGTLSIALSTATIITASRQESLMKEMRDMMLQHNEVVIRQKITQAEVDEDERAHNLQQLTDSESNEPHFSSLLARERDQSKHQLLQELEKREATNSIFREICEEALSKTVYERTGQMIKRVKATNHSSALAGFINTSEQEHSIFQDISDITADNRSIAVVGVVGDFDFKSLYTTVGSGSAPGKGSEIQEDMKI</sequence>
<evidence type="ECO:0000313" key="4">
    <source>
        <dbReference type="Proteomes" id="UP000700596"/>
    </source>
</evidence>
<evidence type="ECO:0000313" key="3">
    <source>
        <dbReference type="EMBL" id="KAH7135430.1"/>
    </source>
</evidence>
<proteinExistence type="predicted"/>
<evidence type="ECO:0000259" key="2">
    <source>
        <dbReference type="Pfam" id="PF17111"/>
    </source>
</evidence>
<gene>
    <name evidence="3" type="ORF">B0J11DRAFT_159356</name>
</gene>
<keyword evidence="4" id="KW-1185">Reference proteome</keyword>
<feature type="chain" id="PRO_5040218098" description="Azaphilone pigments biosynthesis cluster protein L N-terminal domain-containing protein" evidence="1">
    <location>
        <begin position="21"/>
        <end position="321"/>
    </location>
</feature>
<comment type="caution">
    <text evidence="3">The sequence shown here is derived from an EMBL/GenBank/DDBJ whole genome shotgun (WGS) entry which is preliminary data.</text>
</comment>
<feature type="signal peptide" evidence="1">
    <location>
        <begin position="1"/>
        <end position="20"/>
    </location>
</feature>
<name>A0A9P9ECL8_9PLEO</name>
<dbReference type="Pfam" id="PF17111">
    <property type="entry name" value="PigL_N"/>
    <property type="match status" value="1"/>
</dbReference>
<dbReference type="Proteomes" id="UP000700596">
    <property type="component" value="Unassembled WGS sequence"/>
</dbReference>
<dbReference type="EMBL" id="JAGMWT010000002">
    <property type="protein sequence ID" value="KAH7135430.1"/>
    <property type="molecule type" value="Genomic_DNA"/>
</dbReference>